<dbReference type="EMBL" id="MWPQ01000039">
    <property type="protein sequence ID" value="OPH83129.1"/>
    <property type="molecule type" value="Genomic_DNA"/>
</dbReference>
<evidence type="ECO:0000256" key="1">
    <source>
        <dbReference type="SAM" id="MobiDB-lite"/>
    </source>
</evidence>
<keyword evidence="4" id="KW-1185">Reference proteome</keyword>
<evidence type="ECO:0000313" key="3">
    <source>
        <dbReference type="EMBL" id="OPH83129.1"/>
    </source>
</evidence>
<dbReference type="Gene3D" id="3.40.50.300">
    <property type="entry name" value="P-loop containing nucleotide triphosphate hydrolases"/>
    <property type="match status" value="1"/>
</dbReference>
<dbReference type="SUPFAM" id="SSF52540">
    <property type="entry name" value="P-loop containing nucleoside triphosphate hydrolases"/>
    <property type="match status" value="2"/>
</dbReference>
<dbReference type="RefSeq" id="WP_079446726.1">
    <property type="nucleotide sequence ID" value="NZ_MWPQ01000039.1"/>
</dbReference>
<evidence type="ECO:0000259" key="2">
    <source>
        <dbReference type="Pfam" id="PF00271"/>
    </source>
</evidence>
<accession>A0A1V4HZ29</accession>
<dbReference type="InterPro" id="IPR001650">
    <property type="entry name" value="Helicase_C-like"/>
</dbReference>
<feature type="region of interest" description="Disordered" evidence="1">
    <location>
        <begin position="77"/>
        <end position="103"/>
    </location>
</feature>
<dbReference type="AlphaFoldDB" id="A0A1V4HZ29"/>
<comment type="caution">
    <text evidence="3">The sequence shown here is derived from an EMBL/GenBank/DDBJ whole genome shotgun (WGS) entry which is preliminary data.</text>
</comment>
<dbReference type="STRING" id="29421.B2M20_09130"/>
<evidence type="ECO:0000313" key="4">
    <source>
        <dbReference type="Proteomes" id="UP000189940"/>
    </source>
</evidence>
<dbReference type="Pfam" id="PF00271">
    <property type="entry name" value="Helicase_C"/>
    <property type="match status" value="1"/>
</dbReference>
<protein>
    <recommendedName>
        <fullName evidence="2">Helicase C-terminal domain-containing protein</fullName>
    </recommendedName>
</protein>
<dbReference type="NCBIfam" id="NF038325">
    <property type="entry name" value="DISARM_DrmAS"/>
    <property type="match status" value="1"/>
</dbReference>
<proteinExistence type="predicted"/>
<organism evidence="3 4">
    <name type="scientific">Nitrobacter vulgaris</name>
    <dbReference type="NCBI Taxonomy" id="29421"/>
    <lineage>
        <taxon>Bacteria</taxon>
        <taxon>Pseudomonadati</taxon>
        <taxon>Pseudomonadota</taxon>
        <taxon>Alphaproteobacteria</taxon>
        <taxon>Hyphomicrobiales</taxon>
        <taxon>Nitrobacteraceae</taxon>
        <taxon>Nitrobacter</taxon>
    </lineage>
</organism>
<gene>
    <name evidence="3" type="ORF">B2M20_09130</name>
</gene>
<reference evidence="3 4" key="1">
    <citation type="submission" date="2017-02" db="EMBL/GenBank/DDBJ databases">
        <title>Genome sequence of the nitrite-oxidizing bacterium Nitrobacter vulgaris strain Ab1.</title>
        <authorList>
            <person name="Mellbye B.L."/>
            <person name="Davis E.W."/>
            <person name="Spieck E."/>
            <person name="Chang J.H."/>
            <person name="Bottomley P.J."/>
            <person name="Sayavedra-Soto L.A."/>
        </authorList>
    </citation>
    <scope>NUCLEOTIDE SEQUENCE [LARGE SCALE GENOMIC DNA]</scope>
    <source>
        <strain evidence="3 4">Ab1</strain>
    </source>
</reference>
<dbReference type="InterPro" id="IPR027417">
    <property type="entry name" value="P-loop_NTPase"/>
</dbReference>
<feature type="compositionally biased region" description="Basic and acidic residues" evidence="1">
    <location>
        <begin position="90"/>
        <end position="101"/>
    </location>
</feature>
<dbReference type="Proteomes" id="UP000189940">
    <property type="component" value="Unassembled WGS sequence"/>
</dbReference>
<dbReference type="CDD" id="cd18785">
    <property type="entry name" value="SF2_C"/>
    <property type="match status" value="1"/>
</dbReference>
<sequence length="1171" mass="128967">MTSSVEIRSKLVDLLRRDLIGPHPDLDHDLAHEVLPEKPSRWYVGGFIVPAYDGVVPAVADEDEVVEETGDDLLAGETLDSAVDGDADEKDSSDQPPRDRFLPSSIGLTVMLPETVNQITMRATWGNYKTEPPLPDALLIPELSETGKPKPEKPDALRWVRIPGEARKVLDVTRNQSGIPLPESAAPQRPGGGLEISVHQRVLQQNTPEGTEERLRVVTVFLVNRRRSAKAPYKDVAYAFQCRIELECDEGFYPRGDLSTYQSDDPDLRLADLHYRDVCEYGVGRNTSAGWEGSEDRSNGDAPMTRVWTEFLPQQEVERVVPTRIDGVQFGMEALAAAAMSGPAALGAALDALPDLYAEWRRDQEHLMTGLAPRRLQTVQALFANADAANRRIRAGISLLKLNSQAREAFGLMNAAMAMANRQREAAIQKRAPDELDPPTWRPFQLAFVLLNLAGMTDRNNPERDIVDLLFFPTGGGKTEAYLGLAAYAIVLRRLRGSGVLGAGVSVIMRYTLRLLTLDQLSRAAGLVCALELLRTKNENGRKSLGDWPIEIGLWVGGAASPNNLKPRNPSDKDAATTWLKRYQRRPKTKSPVPLKACPWCGTPFKPESFHFTPNSTAPQNLAIKCENAECDFTRDRALPIIVVDEPIYRRLPAFLIATVDKFASLPWIGQSGAFFGHVDRYEPERGFFGASEPGQGRPLGNGHHLDPPDLIIQDELHLISGPLGTVAGLYEMAIDLLASRSGTHRSVRPKIVASTATVRRAERQIAALFDRSETAVFPPPGISRANSFFAKTVPSSEEPARLYIGVASQGRGPKLLFLRSMQTLLSGSQALTAPQPADENPADPYLTVLAYFNALRELGGARRIVEDEIREHVANYGDKRQRVAPAGMAFANRQMRQPLELTSRVTTDEVALAKDRLGRALMKGGFVDDDSVDVALATNMISVGLDISRLGLMLVQGQPKTTAEYIQATSRVGRASGKPGLVVTILNLHKPRDRAHYEQFRAFHSSFYRAVEATSVTPFAPRALDRALAAVVVAAARHHDPALSPSDAVSRLKDYSGARDTVITALRRRALSARVDRDSIDRAVSRAVELFDMWEQVAETQTATGGTFTYDGSGVERRLLQYPLDRASETLDRAHQQFVAARSMRDVEYAVFLKSCDPFGQPLHESEHDQ</sequence>
<name>A0A1V4HZ29_NITVU</name>
<feature type="domain" description="Helicase C-terminal" evidence="2">
    <location>
        <begin position="930"/>
        <end position="976"/>
    </location>
</feature>
<dbReference type="OrthoDB" id="713315at2"/>